<protein>
    <submittedName>
        <fullName evidence="3">Uncharacterized protein</fullName>
    </submittedName>
</protein>
<dbReference type="Proteomes" id="UP000026962">
    <property type="component" value="Chromosome 6"/>
</dbReference>
<evidence type="ECO:0000313" key="4">
    <source>
        <dbReference type="Proteomes" id="UP000026962"/>
    </source>
</evidence>
<evidence type="ECO:0000256" key="1">
    <source>
        <dbReference type="SAM" id="MobiDB-lite"/>
    </source>
</evidence>
<feature type="chain" id="PRO_5002366121" evidence="2">
    <location>
        <begin position="22"/>
        <end position="147"/>
    </location>
</feature>
<reference evidence="3" key="2">
    <citation type="submission" date="2018-05" db="EMBL/GenBank/DDBJ databases">
        <title>OpunRS2 (Oryza punctata Reference Sequence Version 2).</title>
        <authorList>
            <person name="Zhang J."/>
            <person name="Kudrna D."/>
            <person name="Lee S."/>
            <person name="Talag J."/>
            <person name="Welchert J."/>
            <person name="Wing R.A."/>
        </authorList>
    </citation>
    <scope>NUCLEOTIDE SEQUENCE [LARGE SCALE GENOMIC DNA]</scope>
</reference>
<keyword evidence="4" id="KW-1185">Reference proteome</keyword>
<organism evidence="3">
    <name type="scientific">Oryza punctata</name>
    <name type="common">Red rice</name>
    <dbReference type="NCBI Taxonomy" id="4537"/>
    <lineage>
        <taxon>Eukaryota</taxon>
        <taxon>Viridiplantae</taxon>
        <taxon>Streptophyta</taxon>
        <taxon>Embryophyta</taxon>
        <taxon>Tracheophyta</taxon>
        <taxon>Spermatophyta</taxon>
        <taxon>Magnoliopsida</taxon>
        <taxon>Liliopsida</taxon>
        <taxon>Poales</taxon>
        <taxon>Poaceae</taxon>
        <taxon>BOP clade</taxon>
        <taxon>Oryzoideae</taxon>
        <taxon>Oryzeae</taxon>
        <taxon>Oryzinae</taxon>
        <taxon>Oryza</taxon>
    </lineage>
</organism>
<dbReference type="EnsemblPlants" id="OPUNC06G17750.1">
    <property type="protein sequence ID" value="OPUNC06G17750.1"/>
    <property type="gene ID" value="OPUNC06G17750"/>
</dbReference>
<keyword evidence="2" id="KW-0732">Signal</keyword>
<feature type="region of interest" description="Disordered" evidence="1">
    <location>
        <begin position="125"/>
        <end position="147"/>
    </location>
</feature>
<feature type="compositionally biased region" description="Pro residues" evidence="1">
    <location>
        <begin position="75"/>
        <end position="85"/>
    </location>
</feature>
<feature type="compositionally biased region" description="Polar residues" evidence="1">
    <location>
        <begin position="48"/>
        <end position="58"/>
    </location>
</feature>
<dbReference type="Gramene" id="OPUNC06G17750.1">
    <property type="protein sequence ID" value="OPUNC06G17750.1"/>
    <property type="gene ID" value="OPUNC06G17750"/>
</dbReference>
<feature type="compositionally biased region" description="Polar residues" evidence="1">
    <location>
        <begin position="135"/>
        <end position="147"/>
    </location>
</feature>
<feature type="signal peptide" evidence="2">
    <location>
        <begin position="1"/>
        <end position="21"/>
    </location>
</feature>
<reference evidence="3" key="1">
    <citation type="submission" date="2015-04" db="UniProtKB">
        <authorList>
            <consortium name="EnsemblPlants"/>
        </authorList>
    </citation>
    <scope>IDENTIFICATION</scope>
</reference>
<evidence type="ECO:0000256" key="2">
    <source>
        <dbReference type="SAM" id="SignalP"/>
    </source>
</evidence>
<accession>A0A0E0LD08</accession>
<name>A0A0E0LD08_ORYPU</name>
<proteinExistence type="predicted"/>
<evidence type="ECO:0000313" key="3">
    <source>
        <dbReference type="EnsemblPlants" id="OPUNC06G17750.1"/>
    </source>
</evidence>
<dbReference type="AlphaFoldDB" id="A0A0E0LD08"/>
<sequence length="147" mass="15677">MAGFPMPSIRAALLCMAPAIAVVPLYGRLREQFRPSSTPVAAGDAKQAETTKYYTSSPGFRPSGAASRKHAHPTPIIPSPKPQPPGLIYTSAAASTEHVIITPKSKPPPQQPNKNDALNLKAEATLLVADPQGLKRQNTTGQQRDEM</sequence>
<dbReference type="HOGENOM" id="CLU_1878418_0_0_1"/>
<feature type="region of interest" description="Disordered" evidence="1">
    <location>
        <begin position="36"/>
        <end position="93"/>
    </location>
</feature>